<organism evidence="2 3">
    <name type="scientific">Sphingobacterium kyonggiense</name>
    <dbReference type="NCBI Taxonomy" id="714075"/>
    <lineage>
        <taxon>Bacteria</taxon>
        <taxon>Pseudomonadati</taxon>
        <taxon>Bacteroidota</taxon>
        <taxon>Sphingobacteriia</taxon>
        <taxon>Sphingobacteriales</taxon>
        <taxon>Sphingobacteriaceae</taxon>
        <taxon>Sphingobacterium</taxon>
    </lineage>
</organism>
<evidence type="ECO:0000256" key="1">
    <source>
        <dbReference type="SAM" id="SignalP"/>
    </source>
</evidence>
<keyword evidence="3" id="KW-1185">Reference proteome</keyword>
<dbReference type="PROSITE" id="PS51257">
    <property type="entry name" value="PROKAR_LIPOPROTEIN"/>
    <property type="match status" value="1"/>
</dbReference>
<dbReference type="Proteomes" id="UP001500101">
    <property type="component" value="Unassembled WGS sequence"/>
</dbReference>
<keyword evidence="1" id="KW-0732">Signal</keyword>
<reference evidence="3" key="1">
    <citation type="journal article" date="2019" name="Int. J. Syst. Evol. Microbiol.">
        <title>The Global Catalogue of Microorganisms (GCM) 10K type strain sequencing project: providing services to taxonomists for standard genome sequencing and annotation.</title>
        <authorList>
            <consortium name="The Broad Institute Genomics Platform"/>
            <consortium name="The Broad Institute Genome Sequencing Center for Infectious Disease"/>
            <person name="Wu L."/>
            <person name="Ma J."/>
        </authorList>
    </citation>
    <scope>NUCLEOTIDE SEQUENCE [LARGE SCALE GENOMIC DNA]</scope>
    <source>
        <strain evidence="3">JCM 16704</strain>
    </source>
</reference>
<name>A0ABP7YY50_9SPHI</name>
<protein>
    <recommendedName>
        <fullName evidence="4">GDSL-like lipase/acylhydrolase family protein</fullName>
    </recommendedName>
</protein>
<comment type="caution">
    <text evidence="2">The sequence shown here is derived from an EMBL/GenBank/DDBJ whole genome shotgun (WGS) entry which is preliminary data.</text>
</comment>
<sequence>MNIMKKKFNLYIGLAILGLASSCAPSLDEFEPSKGTADFSKFIAVGNSLTSGYANNGLYLEGQKVAFPNLIAEQMKAVGGGEFTSPFFSAEQANGTGYIKLKGLVDGNPVTEQVPAQAVRTTTPQPLFTKYLDPIQNLGVPGMRLDLSLVAEMSGTAGNPYFERLLPDAAVGKTKYIEYAASHEHSFFSFWLGNNDVLGYATNGAVTTNPTNALINTTTFQFAYSTFIDALTKGGQKGVVATIPDVTTIPFLNTVTTARINAGVEAKTNGQVKNVVIATKTTPRVATAEDRFVLTFPTEKLGVPDNLGRPYGVHPGNPIEDKYVLDKDEAAQVVSRVNEINAIIKNIAKSKDLAVADVHAFLNKVKGGYIYNGVAISSAYITGNAFSLDGVHLTPMGNAIVANLFIEAINKQYKSTIPTVDISNYPGVKFPGE</sequence>
<dbReference type="InterPro" id="IPR001087">
    <property type="entry name" value="GDSL"/>
</dbReference>
<dbReference type="InterPro" id="IPR036514">
    <property type="entry name" value="SGNH_hydro_sf"/>
</dbReference>
<feature type="signal peptide" evidence="1">
    <location>
        <begin position="1"/>
        <end position="26"/>
    </location>
</feature>
<feature type="chain" id="PRO_5045352824" description="GDSL-like lipase/acylhydrolase family protein" evidence="1">
    <location>
        <begin position="27"/>
        <end position="433"/>
    </location>
</feature>
<dbReference type="Pfam" id="PF00657">
    <property type="entry name" value="Lipase_GDSL"/>
    <property type="match status" value="1"/>
</dbReference>
<gene>
    <name evidence="2" type="ORF">GCM10022216_24210</name>
</gene>
<dbReference type="SUPFAM" id="SSF52266">
    <property type="entry name" value="SGNH hydrolase"/>
    <property type="match status" value="1"/>
</dbReference>
<evidence type="ECO:0000313" key="2">
    <source>
        <dbReference type="EMBL" id="GAA4142856.1"/>
    </source>
</evidence>
<dbReference type="Gene3D" id="3.40.50.1110">
    <property type="entry name" value="SGNH hydrolase"/>
    <property type="match status" value="1"/>
</dbReference>
<evidence type="ECO:0000313" key="3">
    <source>
        <dbReference type="Proteomes" id="UP001500101"/>
    </source>
</evidence>
<accession>A0ABP7YY50</accession>
<proteinExistence type="predicted"/>
<evidence type="ECO:0008006" key="4">
    <source>
        <dbReference type="Google" id="ProtNLM"/>
    </source>
</evidence>
<dbReference type="EMBL" id="BAAAZI010000010">
    <property type="protein sequence ID" value="GAA4142856.1"/>
    <property type="molecule type" value="Genomic_DNA"/>
</dbReference>